<proteinExistence type="predicted"/>
<evidence type="ECO:0000256" key="1">
    <source>
        <dbReference type="SAM" id="MobiDB-lite"/>
    </source>
</evidence>
<dbReference type="EMBL" id="JABWDY010008699">
    <property type="protein sequence ID" value="KAF5202015.1"/>
    <property type="molecule type" value="Genomic_DNA"/>
</dbReference>
<keyword evidence="2" id="KW-0548">Nucleotidyltransferase</keyword>
<feature type="compositionally biased region" description="Low complexity" evidence="1">
    <location>
        <begin position="285"/>
        <end position="296"/>
    </location>
</feature>
<keyword evidence="3" id="KW-1185">Reference proteome</keyword>
<feature type="non-terminal residue" evidence="2">
    <location>
        <position position="505"/>
    </location>
</feature>
<evidence type="ECO:0000313" key="3">
    <source>
        <dbReference type="Proteomes" id="UP000554482"/>
    </source>
</evidence>
<accession>A0A7J6WZK5</accession>
<gene>
    <name evidence="2" type="ORF">FRX31_008398</name>
</gene>
<keyword evidence="2" id="KW-0808">Transferase</keyword>
<feature type="non-terminal residue" evidence="2">
    <location>
        <position position="1"/>
    </location>
</feature>
<dbReference type="OrthoDB" id="6626910at2759"/>
<dbReference type="Proteomes" id="UP000554482">
    <property type="component" value="Unassembled WGS sequence"/>
</dbReference>
<feature type="compositionally biased region" description="Polar residues" evidence="1">
    <location>
        <begin position="39"/>
        <end position="48"/>
    </location>
</feature>
<sequence>DSDVVSNKCPRSIAIIESSGYNLSEGHYTLRLKGGGGNESDTGSPQETSSKRTEPNVTLKRKKDGEDSDDTEKAGTLSDSPPVPSTHYESDIAFHCDAVEAIITKTRIIIADMITSTKIAKRWGEVLNSELTDVGKASRRVGSAGTRVLGVYGEQKADLKDAYRQIGALSQDLGSLREKHRNVSSEYEAILKRDIALAAALTVESSPEGTPLRARTPVFEQMDCDTIVVVDGPMSSYSDRVKKPAEKPMAKREAFPPLPTPRNKLAKTIKSRLGPAPPTPKPVANQSSSKSQNKKSMVNARQAAAEPRFEVVGGADAWAQVRDSVGQKLKCPKVRVRSTKTGIVLFPEDEATREALRSTRNLSEKLPQLPRLIVHGVDRSIDGKSLPALVHCQNDSLGLSIEEARSIGPLFKVGPRDGLTVNWVVECPPDTFLKLEGKSAYIGLTKCKMKLHNRTPQCFVCQKFGHTSKTCRSKEPVCRNCAGSHDSRSCTSDQVKCVNCRSTSH</sequence>
<evidence type="ECO:0000313" key="2">
    <source>
        <dbReference type="EMBL" id="KAF5202015.1"/>
    </source>
</evidence>
<name>A0A7J6WZK5_THATH</name>
<dbReference type="GO" id="GO:0016779">
    <property type="term" value="F:nucleotidyltransferase activity"/>
    <property type="evidence" value="ECO:0007669"/>
    <property type="project" value="UniProtKB-KW"/>
</dbReference>
<feature type="region of interest" description="Disordered" evidence="1">
    <location>
        <begin position="29"/>
        <end position="88"/>
    </location>
</feature>
<feature type="compositionally biased region" description="Basic and acidic residues" evidence="1">
    <location>
        <begin position="239"/>
        <end position="254"/>
    </location>
</feature>
<protein>
    <submittedName>
        <fullName evidence="2">Phosphatidate cytidylyltransferase</fullName>
    </submittedName>
</protein>
<comment type="caution">
    <text evidence="2">The sequence shown here is derived from an EMBL/GenBank/DDBJ whole genome shotgun (WGS) entry which is preliminary data.</text>
</comment>
<dbReference type="AlphaFoldDB" id="A0A7J6WZK5"/>
<reference evidence="2 3" key="1">
    <citation type="submission" date="2020-06" db="EMBL/GenBank/DDBJ databases">
        <title>Transcriptomic and genomic resources for Thalictrum thalictroides and T. hernandezii: Facilitating candidate gene discovery in an emerging model plant lineage.</title>
        <authorList>
            <person name="Arias T."/>
            <person name="Riano-Pachon D.M."/>
            <person name="Di Stilio V.S."/>
        </authorList>
    </citation>
    <scope>NUCLEOTIDE SEQUENCE [LARGE SCALE GENOMIC DNA]</scope>
    <source>
        <strain evidence="3">cv. WT478/WT964</strain>
        <tissue evidence="2">Leaves</tissue>
    </source>
</reference>
<feature type="region of interest" description="Disordered" evidence="1">
    <location>
        <begin position="235"/>
        <end position="302"/>
    </location>
</feature>
<organism evidence="2 3">
    <name type="scientific">Thalictrum thalictroides</name>
    <name type="common">Rue-anemone</name>
    <name type="synonym">Anemone thalictroides</name>
    <dbReference type="NCBI Taxonomy" id="46969"/>
    <lineage>
        <taxon>Eukaryota</taxon>
        <taxon>Viridiplantae</taxon>
        <taxon>Streptophyta</taxon>
        <taxon>Embryophyta</taxon>
        <taxon>Tracheophyta</taxon>
        <taxon>Spermatophyta</taxon>
        <taxon>Magnoliopsida</taxon>
        <taxon>Ranunculales</taxon>
        <taxon>Ranunculaceae</taxon>
        <taxon>Thalictroideae</taxon>
        <taxon>Thalictrum</taxon>
    </lineage>
</organism>